<evidence type="ECO:0000259" key="9">
    <source>
        <dbReference type="Pfam" id="PF21982"/>
    </source>
</evidence>
<dbReference type="Pfam" id="PF21982">
    <property type="entry name" value="RecX_HTH1"/>
    <property type="match status" value="1"/>
</dbReference>
<evidence type="ECO:0000256" key="4">
    <source>
        <dbReference type="ARBA" id="ARBA00022490"/>
    </source>
</evidence>
<evidence type="ECO:0000313" key="11">
    <source>
        <dbReference type="Proteomes" id="UP000602198"/>
    </source>
</evidence>
<dbReference type="InterPro" id="IPR053926">
    <property type="entry name" value="RecX_HTH_1st"/>
</dbReference>
<dbReference type="Proteomes" id="UP000602198">
    <property type="component" value="Unassembled WGS sequence"/>
</dbReference>
<evidence type="ECO:0000313" key="10">
    <source>
        <dbReference type="EMBL" id="MBL1078882.1"/>
    </source>
</evidence>
<dbReference type="PANTHER" id="PTHR33602:SF1">
    <property type="entry name" value="REGULATORY PROTEIN RECX FAMILY PROTEIN"/>
    <property type="match status" value="1"/>
</dbReference>
<dbReference type="Gene3D" id="1.10.10.10">
    <property type="entry name" value="Winged helix-like DNA-binding domain superfamily/Winged helix DNA-binding domain"/>
    <property type="match status" value="2"/>
</dbReference>
<dbReference type="PANTHER" id="PTHR33602">
    <property type="entry name" value="REGULATORY PROTEIN RECX FAMILY PROTEIN"/>
    <property type="match status" value="1"/>
</dbReference>
<comment type="caution">
    <text evidence="10">The sequence shown here is derived from an EMBL/GenBank/DDBJ whole genome shotgun (WGS) entry which is preliminary data.</text>
</comment>
<protein>
    <recommendedName>
        <fullName evidence="3 5">Regulatory protein RecX</fullName>
    </recommendedName>
</protein>
<evidence type="ECO:0000256" key="6">
    <source>
        <dbReference type="SAM" id="MobiDB-lite"/>
    </source>
</evidence>
<feature type="domain" description="RecX second three-helical" evidence="7">
    <location>
        <begin position="125"/>
        <end position="166"/>
    </location>
</feature>
<evidence type="ECO:0000256" key="3">
    <source>
        <dbReference type="ARBA" id="ARBA00018111"/>
    </source>
</evidence>
<feature type="domain" description="RecX third three-helical" evidence="8">
    <location>
        <begin position="173"/>
        <end position="219"/>
    </location>
</feature>
<sequence length="238" mass="25723">MPDNEPGQEDSRDAGNGWGSARGSRRGRGGASRSGYGATEDDETRGARRRGGRGRARPDGTASETGESGLPGGGTDAQAKEVCLRLLTDRARSRAELADKLAAKGFSTAVADRALDRLTEVGLIDDQAFAEQWVHSRHTFSGKGKKALAQELRRKGVAQEHAEEALSRISAEDEDERAADLVQRKLRSLPRDLDREKAIRRLVGMLARRGYNQSTAFTVVKNALADRDLGDLDEPGSL</sequence>
<reference evidence="10 11" key="1">
    <citation type="submission" date="2021-01" db="EMBL/GenBank/DDBJ databases">
        <title>WGS of actinomycetes isolated from Thailand.</title>
        <authorList>
            <person name="Thawai C."/>
        </authorList>
    </citation>
    <scope>NUCLEOTIDE SEQUENCE [LARGE SCALE GENOMIC DNA]</scope>
    <source>
        <strain evidence="10 11">LPG 2</strain>
    </source>
</reference>
<dbReference type="InterPro" id="IPR053924">
    <property type="entry name" value="RecX_HTH_2nd"/>
</dbReference>
<evidence type="ECO:0000256" key="2">
    <source>
        <dbReference type="ARBA" id="ARBA00009695"/>
    </source>
</evidence>
<dbReference type="InterPro" id="IPR036388">
    <property type="entry name" value="WH-like_DNA-bd_sf"/>
</dbReference>
<dbReference type="InterPro" id="IPR003783">
    <property type="entry name" value="Regulatory_RecX"/>
</dbReference>
<dbReference type="NCBIfam" id="NF001064">
    <property type="entry name" value="PRK00117.5-4"/>
    <property type="match status" value="1"/>
</dbReference>
<dbReference type="Pfam" id="PF02631">
    <property type="entry name" value="RecX_HTH2"/>
    <property type="match status" value="1"/>
</dbReference>
<accession>A0ABS1ME05</accession>
<dbReference type="InterPro" id="IPR053925">
    <property type="entry name" value="RecX_HTH_3rd"/>
</dbReference>
<name>A0ABS1ME05_9NOCA</name>
<comment type="subcellular location">
    <subcellularLocation>
        <location evidence="1 5">Cytoplasm</location>
    </subcellularLocation>
</comment>
<evidence type="ECO:0000259" key="8">
    <source>
        <dbReference type="Pfam" id="PF21981"/>
    </source>
</evidence>
<gene>
    <name evidence="5 10" type="primary">recX</name>
    <name evidence="10" type="ORF">JK358_31210</name>
</gene>
<comment type="similarity">
    <text evidence="2 5">Belongs to the RecX family.</text>
</comment>
<dbReference type="EMBL" id="JAERRJ010000013">
    <property type="protein sequence ID" value="MBL1078882.1"/>
    <property type="molecule type" value="Genomic_DNA"/>
</dbReference>
<evidence type="ECO:0000259" key="7">
    <source>
        <dbReference type="Pfam" id="PF02631"/>
    </source>
</evidence>
<feature type="region of interest" description="Disordered" evidence="6">
    <location>
        <begin position="1"/>
        <end position="78"/>
    </location>
</feature>
<evidence type="ECO:0000256" key="1">
    <source>
        <dbReference type="ARBA" id="ARBA00004496"/>
    </source>
</evidence>
<evidence type="ECO:0000256" key="5">
    <source>
        <dbReference type="HAMAP-Rule" id="MF_01114"/>
    </source>
</evidence>
<organism evidence="10 11">
    <name type="scientific">Nocardia acididurans</name>
    <dbReference type="NCBI Taxonomy" id="2802282"/>
    <lineage>
        <taxon>Bacteria</taxon>
        <taxon>Bacillati</taxon>
        <taxon>Actinomycetota</taxon>
        <taxon>Actinomycetes</taxon>
        <taxon>Mycobacteriales</taxon>
        <taxon>Nocardiaceae</taxon>
        <taxon>Nocardia</taxon>
    </lineage>
</organism>
<proteinExistence type="inferred from homology"/>
<dbReference type="HAMAP" id="MF_01114">
    <property type="entry name" value="RecX"/>
    <property type="match status" value="1"/>
</dbReference>
<keyword evidence="11" id="KW-1185">Reference proteome</keyword>
<feature type="domain" description="RecX first three-helical" evidence="9">
    <location>
        <begin position="79"/>
        <end position="118"/>
    </location>
</feature>
<dbReference type="Pfam" id="PF21981">
    <property type="entry name" value="RecX_HTH3"/>
    <property type="match status" value="1"/>
</dbReference>
<comment type="function">
    <text evidence="5">Modulates RecA activity.</text>
</comment>
<keyword evidence="4 5" id="KW-0963">Cytoplasm</keyword>